<protein>
    <recommendedName>
        <fullName evidence="3">Lipocalin-like domain-containing protein</fullName>
    </recommendedName>
</protein>
<dbReference type="EMBL" id="BHXQ01000005">
    <property type="protein sequence ID" value="GCC52766.1"/>
    <property type="molecule type" value="Genomic_DNA"/>
</dbReference>
<dbReference type="Proteomes" id="UP000288227">
    <property type="component" value="Unassembled WGS sequence"/>
</dbReference>
<organism evidence="1 2">
    <name type="scientific">Chryseotalea sanaruensis</name>
    <dbReference type="NCBI Taxonomy" id="2482724"/>
    <lineage>
        <taxon>Bacteria</taxon>
        <taxon>Pseudomonadati</taxon>
        <taxon>Bacteroidota</taxon>
        <taxon>Cytophagia</taxon>
        <taxon>Cytophagales</taxon>
        <taxon>Chryseotaleaceae</taxon>
        <taxon>Chryseotalea</taxon>
    </lineage>
</organism>
<reference evidence="1 2" key="1">
    <citation type="submission" date="2018-11" db="EMBL/GenBank/DDBJ databases">
        <title>Chryseotalea sanarue gen. nov., sp., nov., a member of the family Cytophagaceae, isolated from a brackish lake in Hamamatsu Japan.</title>
        <authorList>
            <person name="Maejima Y."/>
            <person name="Iino T."/>
            <person name="Muraguchi Y."/>
            <person name="Fukuda K."/>
            <person name="Ohkuma M."/>
            <person name="Moriuchi R."/>
            <person name="Dohra H."/>
            <person name="Kimbara K."/>
            <person name="Shintani M."/>
        </authorList>
    </citation>
    <scope>NUCLEOTIDE SEQUENCE [LARGE SCALE GENOMIC DNA]</scope>
    <source>
        <strain evidence="1 2">Ys</strain>
    </source>
</reference>
<keyword evidence="2" id="KW-1185">Reference proteome</keyword>
<accession>A0A401UD00</accession>
<evidence type="ECO:0000313" key="1">
    <source>
        <dbReference type="EMBL" id="GCC52766.1"/>
    </source>
</evidence>
<dbReference type="AlphaFoldDB" id="A0A401UD00"/>
<proteinExistence type="predicted"/>
<sequence length="141" mass="15443">MLILAFACKDDPSVTPPTEAELRTEILTAGNGTWNIPASDGVLLGEGVNTIDIGELFQNFSITFTTTGYTTTGTTPVWARSGTWSFVDNSGTKFRRNDNIEVTIVDISANTVKLTLQWNETTYEDGRNKSLAGLHTFTFNK</sequence>
<name>A0A401UD00_9BACT</name>
<evidence type="ECO:0008006" key="3">
    <source>
        <dbReference type="Google" id="ProtNLM"/>
    </source>
</evidence>
<comment type="caution">
    <text evidence="1">The sequence shown here is derived from an EMBL/GenBank/DDBJ whole genome shotgun (WGS) entry which is preliminary data.</text>
</comment>
<gene>
    <name evidence="1" type="ORF">SanaruYs_30050</name>
</gene>
<evidence type="ECO:0000313" key="2">
    <source>
        <dbReference type="Proteomes" id="UP000288227"/>
    </source>
</evidence>